<dbReference type="InterPro" id="IPR050597">
    <property type="entry name" value="Cytochrome_c_Oxidase_Subunit"/>
</dbReference>
<reference evidence="26 27" key="1">
    <citation type="submission" date="2017-08" db="EMBL/GenBank/DDBJ databases">
        <title>Infants hospitalized years apart are colonized by the same room-sourced microbial strains.</title>
        <authorList>
            <person name="Brooks B."/>
            <person name="Olm M.R."/>
            <person name="Firek B.A."/>
            <person name="Baker R."/>
            <person name="Thomas B.C."/>
            <person name="Morowitz M.J."/>
            <person name="Banfield J.F."/>
        </authorList>
    </citation>
    <scope>NUCLEOTIDE SEQUENCE [LARGE SCALE GENOMIC DNA]</scope>
    <source>
        <strain evidence="26">S2_005_001_R2_27</strain>
    </source>
</reference>
<dbReference type="PRINTS" id="PR00605">
    <property type="entry name" value="CYTCHROMECIC"/>
</dbReference>
<comment type="cofactor">
    <cofactor evidence="21 23">
        <name>heme c</name>
        <dbReference type="ChEBI" id="CHEBI:61717"/>
    </cofactor>
    <text evidence="21 23">Binds 2 heme C groups per subunit.</text>
</comment>
<evidence type="ECO:0000256" key="15">
    <source>
        <dbReference type="ARBA" id="ARBA00022989"/>
    </source>
</evidence>
<evidence type="ECO:0000256" key="18">
    <source>
        <dbReference type="ARBA" id="ARBA00023065"/>
    </source>
</evidence>
<dbReference type="GO" id="GO:1902600">
    <property type="term" value="P:proton transmembrane transport"/>
    <property type="evidence" value="ECO:0007669"/>
    <property type="project" value="UniProtKB-KW"/>
</dbReference>
<evidence type="ECO:0000256" key="13">
    <source>
        <dbReference type="ARBA" id="ARBA00022781"/>
    </source>
</evidence>
<keyword evidence="14 21" id="KW-0249">Electron transport</keyword>
<dbReference type="PANTHER" id="PTHR33751:SF1">
    <property type="entry name" value="CBB3-TYPE CYTOCHROME C OXIDASE SUBUNIT FIXP"/>
    <property type="match status" value="1"/>
</dbReference>
<feature type="binding site" description="axial binding residue" evidence="22">
    <location>
        <position position="232"/>
    </location>
    <ligand>
        <name>heme c</name>
        <dbReference type="ChEBI" id="CHEBI:61717"/>
        <label>2</label>
    </ligand>
    <ligandPart>
        <name>Fe</name>
        <dbReference type="ChEBI" id="CHEBI:18248"/>
    </ligandPart>
</feature>
<evidence type="ECO:0000256" key="9">
    <source>
        <dbReference type="ARBA" id="ARBA00022660"/>
    </source>
</evidence>
<keyword evidence="19 21" id="KW-0472">Membrane</keyword>
<keyword evidence="7 21" id="KW-0997">Cell inner membrane</keyword>
<dbReference type="PIRSF" id="PIRSF000006">
    <property type="entry name" value="Cbb3-Cox_fixP"/>
    <property type="match status" value="1"/>
</dbReference>
<keyword evidence="12" id="KW-0677">Repeat</keyword>
<dbReference type="Gene3D" id="6.10.280.130">
    <property type="match status" value="1"/>
</dbReference>
<evidence type="ECO:0000256" key="22">
    <source>
        <dbReference type="PIRSR" id="PIRSR000006-1"/>
    </source>
</evidence>
<evidence type="ECO:0000313" key="26">
    <source>
        <dbReference type="EMBL" id="PZQ81419.1"/>
    </source>
</evidence>
<dbReference type="InterPro" id="IPR036909">
    <property type="entry name" value="Cyt_c-like_dom_sf"/>
</dbReference>
<comment type="function">
    <text evidence="20">C-type cytochrome. Part of the cbb3-type cytochrome c oxidase complex. FixP subunit is required for transferring electrons from donor cytochrome c via its heme groups to FixO subunit. From there, electrons are shuttled to the catalytic binuclear center of FixN subunit where oxygen reduction takes place. The complex also functions as a proton pump.</text>
</comment>
<keyword evidence="9 21" id="KW-0679">Respiratory chain</keyword>
<comment type="subcellular location">
    <subcellularLocation>
        <location evidence="1 21">Cell inner membrane</location>
    </subcellularLocation>
</comment>
<evidence type="ECO:0000313" key="27">
    <source>
        <dbReference type="Proteomes" id="UP000248887"/>
    </source>
</evidence>
<feature type="transmembrane region" description="Helical" evidence="24">
    <location>
        <begin position="40"/>
        <end position="58"/>
    </location>
</feature>
<dbReference type="PANTHER" id="PTHR33751">
    <property type="entry name" value="CBB3-TYPE CYTOCHROME C OXIDASE SUBUNIT FIXP"/>
    <property type="match status" value="1"/>
</dbReference>
<evidence type="ECO:0000256" key="10">
    <source>
        <dbReference type="ARBA" id="ARBA00022692"/>
    </source>
</evidence>
<evidence type="ECO:0000256" key="3">
    <source>
        <dbReference type="ARBA" id="ARBA00006113"/>
    </source>
</evidence>
<evidence type="ECO:0000256" key="16">
    <source>
        <dbReference type="ARBA" id="ARBA00023002"/>
    </source>
</evidence>
<feature type="binding site" description="axial binding residue" evidence="22">
    <location>
        <position position="133"/>
    </location>
    <ligand>
        <name>heme c</name>
        <dbReference type="ChEBI" id="CHEBI:61717"/>
        <label>1</label>
    </ligand>
    <ligandPart>
        <name>Fe</name>
        <dbReference type="ChEBI" id="CHEBI:18248"/>
    </ligandPart>
</feature>
<evidence type="ECO:0000256" key="5">
    <source>
        <dbReference type="ARBA" id="ARBA00022448"/>
    </source>
</evidence>
<comment type="similarity">
    <text evidence="3 21">Belongs to the CcoP / FixP family.</text>
</comment>
<evidence type="ECO:0000256" key="23">
    <source>
        <dbReference type="PIRSR" id="PIRSR000006-2"/>
    </source>
</evidence>
<dbReference type="GO" id="GO:0005506">
    <property type="term" value="F:iron ion binding"/>
    <property type="evidence" value="ECO:0007669"/>
    <property type="project" value="InterPro"/>
</dbReference>
<dbReference type="InterPro" id="IPR038414">
    <property type="entry name" value="CcoP_N_sf"/>
</dbReference>
<evidence type="ECO:0000256" key="17">
    <source>
        <dbReference type="ARBA" id="ARBA00023004"/>
    </source>
</evidence>
<evidence type="ECO:0000256" key="4">
    <source>
        <dbReference type="ARBA" id="ARBA00011203"/>
    </source>
</evidence>
<name>A0A2W5QYP5_ANCNO</name>
<evidence type="ECO:0000256" key="12">
    <source>
        <dbReference type="ARBA" id="ARBA00022737"/>
    </source>
</evidence>
<proteinExistence type="inferred from homology"/>
<comment type="caution">
    <text evidence="26">The sequence shown here is derived from an EMBL/GenBank/DDBJ whole genome shotgun (WGS) entry which is preliminary data.</text>
</comment>
<keyword evidence="13 21" id="KW-0375">Hydrogen ion transport</keyword>
<evidence type="ECO:0000256" key="20">
    <source>
        <dbReference type="ARBA" id="ARBA00025525"/>
    </source>
</evidence>
<keyword evidence="18 21" id="KW-0406">Ion transport</keyword>
<dbReference type="Pfam" id="PF00034">
    <property type="entry name" value="Cytochrom_C"/>
    <property type="match status" value="1"/>
</dbReference>
<feature type="binding site" description="axial binding residue" evidence="22">
    <location>
        <position position="180"/>
    </location>
    <ligand>
        <name>heme c</name>
        <dbReference type="ChEBI" id="CHEBI:61717"/>
        <label>2</label>
    </ligand>
    <ligandPart>
        <name>Fe</name>
        <dbReference type="ChEBI" id="CHEBI:18248"/>
    </ligandPart>
</feature>
<dbReference type="Pfam" id="PF14715">
    <property type="entry name" value="FixP_N"/>
    <property type="match status" value="1"/>
</dbReference>
<dbReference type="SUPFAM" id="SSF46626">
    <property type="entry name" value="Cytochrome c"/>
    <property type="match status" value="2"/>
</dbReference>
<evidence type="ECO:0000256" key="21">
    <source>
        <dbReference type="PIRNR" id="PIRNR000006"/>
    </source>
</evidence>
<dbReference type="Gene3D" id="1.10.760.10">
    <property type="entry name" value="Cytochrome c-like domain"/>
    <property type="match status" value="2"/>
</dbReference>
<dbReference type="InterPro" id="IPR032858">
    <property type="entry name" value="CcoP_N"/>
</dbReference>
<keyword evidence="10 24" id="KW-0812">Transmembrane</keyword>
<evidence type="ECO:0000256" key="14">
    <source>
        <dbReference type="ARBA" id="ARBA00022982"/>
    </source>
</evidence>
<keyword evidence="16 21" id="KW-0560">Oxidoreductase</keyword>
<evidence type="ECO:0000256" key="11">
    <source>
        <dbReference type="ARBA" id="ARBA00022723"/>
    </source>
</evidence>
<feature type="binding site" description="covalent" evidence="23">
    <location>
        <position position="129"/>
    </location>
    <ligand>
        <name>heme c</name>
        <dbReference type="ChEBI" id="CHEBI:61717"/>
        <label>1</label>
    </ligand>
</feature>
<dbReference type="InterPro" id="IPR008168">
    <property type="entry name" value="Cyt_C_IC"/>
</dbReference>
<feature type="binding site" description="covalent" evidence="23">
    <location>
        <position position="231"/>
    </location>
    <ligand>
        <name>heme c</name>
        <dbReference type="ChEBI" id="CHEBI:61717"/>
        <label>2</label>
    </ligand>
</feature>
<dbReference type="GO" id="GO:0016491">
    <property type="term" value="F:oxidoreductase activity"/>
    <property type="evidence" value="ECO:0007669"/>
    <property type="project" value="UniProtKB-KW"/>
</dbReference>
<keyword evidence="11 21" id="KW-0479">Metal-binding</keyword>
<keyword evidence="6 21" id="KW-1003">Cell membrane</keyword>
<feature type="binding site" description="covalent" evidence="23">
    <location>
        <position position="228"/>
    </location>
    <ligand>
        <name>heme c</name>
        <dbReference type="ChEBI" id="CHEBI:61717"/>
        <label>2</label>
    </ligand>
</feature>
<evidence type="ECO:0000256" key="8">
    <source>
        <dbReference type="ARBA" id="ARBA00022617"/>
    </source>
</evidence>
<organism evidence="26 27">
    <name type="scientific">Ancylobacter novellus</name>
    <name type="common">Thiobacillus novellus</name>
    <dbReference type="NCBI Taxonomy" id="921"/>
    <lineage>
        <taxon>Bacteria</taxon>
        <taxon>Pseudomonadati</taxon>
        <taxon>Pseudomonadota</taxon>
        <taxon>Alphaproteobacteria</taxon>
        <taxon>Hyphomicrobiales</taxon>
        <taxon>Xanthobacteraceae</taxon>
        <taxon>Ancylobacter</taxon>
    </lineage>
</organism>
<comment type="pathway">
    <text evidence="2 21">Energy metabolism; oxidative phosphorylation.</text>
</comment>
<dbReference type="GO" id="GO:0009055">
    <property type="term" value="F:electron transfer activity"/>
    <property type="evidence" value="ECO:0007669"/>
    <property type="project" value="InterPro"/>
</dbReference>
<dbReference type="PROSITE" id="PS51007">
    <property type="entry name" value="CYTC"/>
    <property type="match status" value="2"/>
</dbReference>
<dbReference type="InterPro" id="IPR004678">
    <property type="entry name" value="Cyt_c_oxidase_cbb3_su3"/>
</dbReference>
<gene>
    <name evidence="26" type="primary">ccoP</name>
    <name evidence="26" type="ORF">DI549_14340</name>
</gene>
<dbReference type="GO" id="GO:0020037">
    <property type="term" value="F:heme binding"/>
    <property type="evidence" value="ECO:0007669"/>
    <property type="project" value="InterPro"/>
</dbReference>
<evidence type="ECO:0000256" key="1">
    <source>
        <dbReference type="ARBA" id="ARBA00004533"/>
    </source>
</evidence>
<evidence type="ECO:0000259" key="25">
    <source>
        <dbReference type="PROSITE" id="PS51007"/>
    </source>
</evidence>
<dbReference type="UniPathway" id="UPA00705"/>
<feature type="domain" description="Cytochrome c" evidence="25">
    <location>
        <begin position="116"/>
        <end position="205"/>
    </location>
</feature>
<dbReference type="EMBL" id="QFQD01000046">
    <property type="protein sequence ID" value="PZQ81419.1"/>
    <property type="molecule type" value="Genomic_DNA"/>
</dbReference>
<evidence type="ECO:0000256" key="6">
    <source>
        <dbReference type="ARBA" id="ARBA00022475"/>
    </source>
</evidence>
<keyword evidence="8 21" id="KW-0349">Heme</keyword>
<feature type="domain" description="Cytochrome c" evidence="25">
    <location>
        <begin position="215"/>
        <end position="296"/>
    </location>
</feature>
<evidence type="ECO:0000256" key="2">
    <source>
        <dbReference type="ARBA" id="ARBA00004673"/>
    </source>
</evidence>
<evidence type="ECO:0000256" key="24">
    <source>
        <dbReference type="SAM" id="Phobius"/>
    </source>
</evidence>
<dbReference type="AlphaFoldDB" id="A0A2W5QYP5"/>
<evidence type="ECO:0000256" key="19">
    <source>
        <dbReference type="ARBA" id="ARBA00023136"/>
    </source>
</evidence>
<dbReference type="InterPro" id="IPR009056">
    <property type="entry name" value="Cyt_c-like_dom"/>
</dbReference>
<evidence type="ECO:0000256" key="7">
    <source>
        <dbReference type="ARBA" id="ARBA00022519"/>
    </source>
</evidence>
<dbReference type="GO" id="GO:0005886">
    <property type="term" value="C:plasma membrane"/>
    <property type="evidence" value="ECO:0007669"/>
    <property type="project" value="UniProtKB-SubCell"/>
</dbReference>
<comment type="subunit">
    <text evidence="4">Component of the cbb3-type cytochrome c oxidase at least composed of FixN, FixO, FixQ and FixP.</text>
</comment>
<dbReference type="Proteomes" id="UP000248887">
    <property type="component" value="Unassembled WGS sequence"/>
</dbReference>
<protein>
    <recommendedName>
        <fullName evidence="21">Cbb3-type cytochrome c oxidase subunit</fullName>
    </recommendedName>
</protein>
<sequence length="299" mass="32195">MADIHAPDAHKNEVDAVTGVTTTGHEWDGIRELNNPLPRWWLWTFYACILWSVLYWIAYPAWPMVSNYTYGVLGWKSRDAVQVQLADLRAQRAVFADKLASASLEQIEANPELLTFARAQGRAAFGDNCAPCHGSGAAGSKGYPNLNDDDWLWGGSLEQVQQTILHGIRSNDPDAHVGDMLAFGRDGILQRPDIVAVADYVRSLSNLPVPAGVTPDLAKGKEVFAANCAACHGDEGKGNPELGAPNLTDGIWLYGSDRDTVIASITNGRAGIMPAWAGRLDGSTIKALTVYVHSLGGGK</sequence>
<keyword evidence="15 24" id="KW-1133">Transmembrane helix</keyword>
<feature type="binding site" description="covalent" evidence="23">
    <location>
        <position position="132"/>
    </location>
    <ligand>
        <name>heme c</name>
        <dbReference type="ChEBI" id="CHEBI:61717"/>
        <label>1</label>
    </ligand>
</feature>
<dbReference type="GO" id="GO:0006119">
    <property type="term" value="P:oxidative phosphorylation"/>
    <property type="evidence" value="ECO:0007669"/>
    <property type="project" value="UniProtKB-UniPathway"/>
</dbReference>
<keyword evidence="5 21" id="KW-0813">Transport</keyword>
<dbReference type="NCBIfam" id="TIGR00782">
    <property type="entry name" value="ccoP"/>
    <property type="match status" value="1"/>
</dbReference>
<accession>A0A2W5QYP5</accession>
<keyword evidence="17 21" id="KW-0408">Iron</keyword>
<dbReference type="Pfam" id="PF13442">
    <property type="entry name" value="Cytochrome_CBB3"/>
    <property type="match status" value="1"/>
</dbReference>
<feature type="binding site" description="axial binding residue" evidence="22">
    <location>
        <position position="273"/>
    </location>
    <ligand>
        <name>heme c</name>
        <dbReference type="ChEBI" id="CHEBI:61717"/>
        <label>1</label>
    </ligand>
    <ligandPart>
        <name>Fe</name>
        <dbReference type="ChEBI" id="CHEBI:18248"/>
    </ligandPart>
</feature>